<keyword evidence="4" id="KW-1185">Reference proteome</keyword>
<evidence type="ECO:0000256" key="1">
    <source>
        <dbReference type="SAM" id="SignalP"/>
    </source>
</evidence>
<evidence type="ECO:0000313" key="5">
    <source>
        <dbReference type="Proteomes" id="UP000078116"/>
    </source>
</evidence>
<protein>
    <submittedName>
        <fullName evidence="2">Uncharacterized protein</fullName>
    </submittedName>
</protein>
<sequence>MNRLFTPFLMLLVCFVGRSYADEDVPRFDDFPVKDVFKGKPAKVKIVSPKDREFSTRLHELSGQKPNFAGHYTLTSWGCGSSCIQTVAIDAKTGNVVWLPFTVCCWDVDVNEPIEFKRSSSPIVVHGSRNEAGGGVYYYRLEASKFILLKAIEKPAP</sequence>
<dbReference type="EMBL" id="LXJZ01000174">
    <property type="protein sequence ID" value="OAJ58690.1"/>
    <property type="molecule type" value="Genomic_DNA"/>
</dbReference>
<accession>A0A1A9N1U1</accession>
<evidence type="ECO:0000313" key="3">
    <source>
        <dbReference type="EMBL" id="OAJ58690.1"/>
    </source>
</evidence>
<dbReference type="STRING" id="1462993.A6V36_30235"/>
<name>A0A1A9N1U1_9BURK</name>
<evidence type="ECO:0000313" key="2">
    <source>
        <dbReference type="EMBL" id="OAJ55183.1"/>
    </source>
</evidence>
<proteinExistence type="predicted"/>
<gene>
    <name evidence="3" type="ORF">A6V36_30235</name>
    <name evidence="2" type="ORF">A6V37_33495</name>
</gene>
<dbReference type="AlphaFoldDB" id="A0A1A9N1U1"/>
<feature type="chain" id="PRO_5008393458" evidence="1">
    <location>
        <begin position="22"/>
        <end position="157"/>
    </location>
</feature>
<dbReference type="Proteomes" id="UP000078116">
    <property type="component" value="Unassembled WGS sequence"/>
</dbReference>
<reference evidence="4 5" key="1">
    <citation type="submission" date="2016-04" db="EMBL/GenBank/DDBJ databases">
        <title>Reclassification of Paraburkholderia panaciterrae (Farh et al. 2015) Dobritsa &amp; Samadpour 2016 as a later homotypic synonym of Paraburkholderia ginsengiterrae (Farh et al. 2015) Dobritsa &amp; Samadpour 2016.</title>
        <authorList>
            <person name="Dobritsa A.P."/>
            <person name="Kutumbaka K."/>
            <person name="Samadpour M."/>
        </authorList>
    </citation>
    <scope>NUCLEOTIDE SEQUENCE [LARGE SCALE GENOMIC DNA]</scope>
    <source>
        <strain evidence="2 5">DCY85</strain>
        <strain evidence="3 4">DCY85-1</strain>
    </source>
</reference>
<organism evidence="2 5">
    <name type="scientific">Paraburkholderia ginsengiterrae</name>
    <dbReference type="NCBI Taxonomy" id="1462993"/>
    <lineage>
        <taxon>Bacteria</taxon>
        <taxon>Pseudomonadati</taxon>
        <taxon>Pseudomonadota</taxon>
        <taxon>Betaproteobacteria</taxon>
        <taxon>Burkholderiales</taxon>
        <taxon>Burkholderiaceae</taxon>
        <taxon>Paraburkholderia</taxon>
    </lineage>
</organism>
<evidence type="ECO:0000313" key="4">
    <source>
        <dbReference type="Proteomes" id="UP000077961"/>
    </source>
</evidence>
<comment type="caution">
    <text evidence="2">The sequence shown here is derived from an EMBL/GenBank/DDBJ whole genome shotgun (WGS) entry which is preliminary data.</text>
</comment>
<keyword evidence="1" id="KW-0732">Signal</keyword>
<dbReference type="EMBL" id="LXKA01000344">
    <property type="protein sequence ID" value="OAJ55183.1"/>
    <property type="molecule type" value="Genomic_DNA"/>
</dbReference>
<dbReference type="OrthoDB" id="8757135at2"/>
<feature type="signal peptide" evidence="1">
    <location>
        <begin position="1"/>
        <end position="21"/>
    </location>
</feature>
<dbReference type="RefSeq" id="WP_064268228.1">
    <property type="nucleotide sequence ID" value="NZ_LXJZ01000174.1"/>
</dbReference>
<dbReference type="Proteomes" id="UP000077961">
    <property type="component" value="Unassembled WGS sequence"/>
</dbReference>